<dbReference type="EMBL" id="JAHRIO010040266">
    <property type="protein sequence ID" value="MEQ2170988.1"/>
    <property type="molecule type" value="Genomic_DNA"/>
</dbReference>
<keyword evidence="4" id="KW-1185">Reference proteome</keyword>
<dbReference type="InterPro" id="IPR036179">
    <property type="entry name" value="Ig-like_dom_sf"/>
</dbReference>
<dbReference type="InterPro" id="IPR007110">
    <property type="entry name" value="Ig-like_dom"/>
</dbReference>
<reference evidence="3 4" key="1">
    <citation type="submission" date="2021-06" db="EMBL/GenBank/DDBJ databases">
        <authorList>
            <person name="Palmer J.M."/>
        </authorList>
    </citation>
    <scope>NUCLEOTIDE SEQUENCE [LARGE SCALE GENOMIC DNA]</scope>
    <source>
        <strain evidence="3 4">GA_2019</strain>
        <tissue evidence="3">Muscle</tissue>
    </source>
</reference>
<dbReference type="PROSITE" id="PS50835">
    <property type="entry name" value="IG_LIKE"/>
    <property type="match status" value="2"/>
</dbReference>
<feature type="domain" description="Ig-like" evidence="2">
    <location>
        <begin position="128"/>
        <end position="204"/>
    </location>
</feature>
<evidence type="ECO:0000313" key="4">
    <source>
        <dbReference type="Proteomes" id="UP001476798"/>
    </source>
</evidence>
<dbReference type="SUPFAM" id="SSF48726">
    <property type="entry name" value="Immunoglobulin"/>
    <property type="match status" value="2"/>
</dbReference>
<organism evidence="3 4">
    <name type="scientific">Goodea atripinnis</name>
    <dbReference type="NCBI Taxonomy" id="208336"/>
    <lineage>
        <taxon>Eukaryota</taxon>
        <taxon>Metazoa</taxon>
        <taxon>Chordata</taxon>
        <taxon>Craniata</taxon>
        <taxon>Vertebrata</taxon>
        <taxon>Euteleostomi</taxon>
        <taxon>Actinopterygii</taxon>
        <taxon>Neopterygii</taxon>
        <taxon>Teleostei</taxon>
        <taxon>Neoteleostei</taxon>
        <taxon>Acanthomorphata</taxon>
        <taxon>Ovalentaria</taxon>
        <taxon>Atherinomorphae</taxon>
        <taxon>Cyprinodontiformes</taxon>
        <taxon>Goodeidae</taxon>
        <taxon>Goodea</taxon>
    </lineage>
</organism>
<dbReference type="Gene3D" id="2.60.40.10">
    <property type="entry name" value="Immunoglobulins"/>
    <property type="match status" value="2"/>
</dbReference>
<feature type="domain" description="Ig-like" evidence="2">
    <location>
        <begin position="35"/>
        <end position="124"/>
    </location>
</feature>
<dbReference type="PANTHER" id="PTHR10075:SF103">
    <property type="entry name" value="ROUNDABOUT HOMOLOG 4"/>
    <property type="match status" value="1"/>
</dbReference>
<proteinExistence type="predicted"/>
<dbReference type="SMART" id="SM00408">
    <property type="entry name" value="IGc2"/>
    <property type="match status" value="1"/>
</dbReference>
<feature type="non-terminal residue" evidence="3">
    <location>
        <position position="1"/>
    </location>
</feature>
<dbReference type="PANTHER" id="PTHR10075">
    <property type="entry name" value="BASIGIN RELATED"/>
    <property type="match status" value="1"/>
</dbReference>
<keyword evidence="1" id="KW-0393">Immunoglobulin domain</keyword>
<dbReference type="SMART" id="SM00409">
    <property type="entry name" value="IG"/>
    <property type="match status" value="1"/>
</dbReference>
<comment type="caution">
    <text evidence="3">The sequence shown here is derived from an EMBL/GenBank/DDBJ whole genome shotgun (WGS) entry which is preliminary data.</text>
</comment>
<gene>
    <name evidence="3" type="ORF">GOODEAATRI_006079</name>
</gene>
<dbReference type="Pfam" id="PF13927">
    <property type="entry name" value="Ig_3"/>
    <property type="match status" value="2"/>
</dbReference>
<dbReference type="InterPro" id="IPR003598">
    <property type="entry name" value="Ig_sub2"/>
</dbReference>
<dbReference type="Proteomes" id="UP001476798">
    <property type="component" value="Unassembled WGS sequence"/>
</dbReference>
<dbReference type="InterPro" id="IPR013783">
    <property type="entry name" value="Ig-like_fold"/>
</dbReference>
<accession>A0ABV0NHV5</accession>
<evidence type="ECO:0000313" key="3">
    <source>
        <dbReference type="EMBL" id="MEQ2170988.1"/>
    </source>
</evidence>
<dbReference type="InterPro" id="IPR003599">
    <property type="entry name" value="Ig_sub"/>
</dbReference>
<sequence>NVTKKDEGLYHCEASNQEETIKSQSAFLLLADMHWSFVQQPTSMAVRRGENVTLTCRPPHSQPEAEVSWFKNNQLLSPTINMTVLPTGDLFFYRIQDDDGGSYFCRASNAHLHRFLTSRRATLTVLAPPVVKLWPTVLTVPMGARAVLECEVSGHPLPSISWMKRGHSKQTGGRIALGQPGSMMRRSMCVRPPTSWEKATAQPC</sequence>
<evidence type="ECO:0000256" key="1">
    <source>
        <dbReference type="ARBA" id="ARBA00023319"/>
    </source>
</evidence>
<evidence type="ECO:0000259" key="2">
    <source>
        <dbReference type="PROSITE" id="PS50835"/>
    </source>
</evidence>
<protein>
    <recommendedName>
        <fullName evidence="2">Ig-like domain-containing protein</fullName>
    </recommendedName>
</protein>
<name>A0ABV0NHV5_9TELE</name>